<comment type="similarity">
    <text evidence="2 7">Belongs to the ExbD/TolR family.</text>
</comment>
<gene>
    <name evidence="8" type="ORF">Y5S_00779</name>
</gene>
<dbReference type="AlphaFoldDB" id="A0A095SNZ0"/>
<evidence type="ECO:0000256" key="4">
    <source>
        <dbReference type="ARBA" id="ARBA00022692"/>
    </source>
</evidence>
<dbReference type="GO" id="GO:0022857">
    <property type="term" value="F:transmembrane transporter activity"/>
    <property type="evidence" value="ECO:0007669"/>
    <property type="project" value="InterPro"/>
</dbReference>
<reference evidence="8 9" key="1">
    <citation type="submission" date="2012-09" db="EMBL/GenBank/DDBJ databases">
        <title>Genome Sequence of alkane-degrading Bacterium Alcanivorax sp. 19-m-6.</title>
        <authorList>
            <person name="Lai Q."/>
            <person name="Shao Z."/>
        </authorList>
    </citation>
    <scope>NUCLEOTIDE SEQUENCE [LARGE SCALE GENOMIC DNA]</scope>
    <source>
        <strain evidence="8 9">19-m-6</strain>
    </source>
</reference>
<keyword evidence="9" id="KW-1185">Reference proteome</keyword>
<dbReference type="GO" id="GO:0005886">
    <property type="term" value="C:plasma membrane"/>
    <property type="evidence" value="ECO:0007669"/>
    <property type="project" value="UniProtKB-SubCell"/>
</dbReference>
<dbReference type="PATRIC" id="fig|1177154.3.peg.784"/>
<dbReference type="Proteomes" id="UP000029444">
    <property type="component" value="Unassembled WGS sequence"/>
</dbReference>
<evidence type="ECO:0000256" key="7">
    <source>
        <dbReference type="RuleBase" id="RU003879"/>
    </source>
</evidence>
<evidence type="ECO:0000256" key="2">
    <source>
        <dbReference type="ARBA" id="ARBA00005811"/>
    </source>
</evidence>
<keyword evidence="5" id="KW-1133">Transmembrane helix</keyword>
<evidence type="ECO:0000256" key="3">
    <source>
        <dbReference type="ARBA" id="ARBA00022475"/>
    </source>
</evidence>
<protein>
    <submittedName>
        <fullName evidence="8">Ferric siderophore transport system inner membrane protein E</fullName>
    </submittedName>
</protein>
<name>A0A095SNZ0_9GAMM</name>
<comment type="caution">
    <text evidence="8">The sequence shown here is derived from an EMBL/GenBank/DDBJ whole genome shotgun (WGS) entry which is preliminary data.</text>
</comment>
<dbReference type="eggNOG" id="COG0848">
    <property type="taxonomic scope" value="Bacteria"/>
</dbReference>
<evidence type="ECO:0000256" key="5">
    <source>
        <dbReference type="ARBA" id="ARBA00022989"/>
    </source>
</evidence>
<comment type="subcellular location">
    <subcellularLocation>
        <location evidence="1">Cell membrane</location>
        <topology evidence="1">Single-pass membrane protein</topology>
    </subcellularLocation>
    <subcellularLocation>
        <location evidence="7">Cell membrane</location>
        <topology evidence="7">Single-pass type II membrane protein</topology>
    </subcellularLocation>
</comment>
<keyword evidence="6" id="KW-0472">Membrane</keyword>
<sequence length="154" mass="16736">MMIMENSSRRPPLEPVLPLINVVFLLLIFFMLAGQLAKRPVVAVETPVSQVANGKEAREKLLLVLKSDGQWFTEDGKSPLNEAALAELINGLPTVADEDTGTLMKDAEVRLLADASISMASLRQRLEILQAMGVEQVRLVTQADPGSNGDESQP</sequence>
<dbReference type="InterPro" id="IPR003400">
    <property type="entry name" value="ExbD"/>
</dbReference>
<evidence type="ECO:0000256" key="1">
    <source>
        <dbReference type="ARBA" id="ARBA00004162"/>
    </source>
</evidence>
<keyword evidence="7" id="KW-0813">Transport</keyword>
<dbReference type="EMBL" id="ARXV01000002">
    <property type="protein sequence ID" value="KGD66307.1"/>
    <property type="molecule type" value="Genomic_DNA"/>
</dbReference>
<proteinExistence type="inferred from homology"/>
<dbReference type="OrthoDB" id="6078266at2"/>
<evidence type="ECO:0000313" key="8">
    <source>
        <dbReference type="EMBL" id="KGD66307.1"/>
    </source>
</evidence>
<dbReference type="PANTHER" id="PTHR30558">
    <property type="entry name" value="EXBD MEMBRANE COMPONENT OF PMF-DRIVEN MACROMOLECULE IMPORT SYSTEM"/>
    <property type="match status" value="1"/>
</dbReference>
<dbReference type="PANTHER" id="PTHR30558:SF3">
    <property type="entry name" value="BIOPOLYMER TRANSPORT PROTEIN EXBD-RELATED"/>
    <property type="match status" value="1"/>
</dbReference>
<evidence type="ECO:0000313" key="9">
    <source>
        <dbReference type="Proteomes" id="UP000029444"/>
    </source>
</evidence>
<keyword evidence="4 7" id="KW-0812">Transmembrane</keyword>
<keyword evidence="3" id="KW-1003">Cell membrane</keyword>
<accession>A0A095SNZ0</accession>
<keyword evidence="7" id="KW-0653">Protein transport</keyword>
<organism evidence="8 9">
    <name type="scientific">Alcanivorax nanhaiticus</name>
    <dbReference type="NCBI Taxonomy" id="1177154"/>
    <lineage>
        <taxon>Bacteria</taxon>
        <taxon>Pseudomonadati</taxon>
        <taxon>Pseudomonadota</taxon>
        <taxon>Gammaproteobacteria</taxon>
        <taxon>Oceanospirillales</taxon>
        <taxon>Alcanivoracaceae</taxon>
        <taxon>Alcanivorax</taxon>
    </lineage>
</organism>
<evidence type="ECO:0000256" key="6">
    <source>
        <dbReference type="ARBA" id="ARBA00023136"/>
    </source>
</evidence>
<dbReference type="STRING" id="1177154.Y5S_00779"/>
<dbReference type="RefSeq" id="WP_052041380.1">
    <property type="nucleotide sequence ID" value="NZ_ARXV01000002.1"/>
</dbReference>
<dbReference type="GO" id="GO:0015031">
    <property type="term" value="P:protein transport"/>
    <property type="evidence" value="ECO:0007669"/>
    <property type="project" value="UniProtKB-KW"/>
</dbReference>
<dbReference type="Pfam" id="PF02472">
    <property type="entry name" value="ExbD"/>
    <property type="match status" value="1"/>
</dbReference>